<dbReference type="Pfam" id="PF03211">
    <property type="entry name" value="Pectate_lyase"/>
    <property type="match status" value="1"/>
</dbReference>
<proteinExistence type="evidence at transcript level"/>
<keyword evidence="9 13" id="KW-0456">Lyase</keyword>
<keyword evidence="8" id="KW-0106">Calcium</keyword>
<evidence type="ECO:0000256" key="8">
    <source>
        <dbReference type="ARBA" id="ARBA00022837"/>
    </source>
</evidence>
<dbReference type="PANTHER" id="PTHR33407">
    <property type="entry name" value="PECTATE LYASE F-RELATED"/>
    <property type="match status" value="1"/>
</dbReference>
<evidence type="ECO:0000313" key="13">
    <source>
        <dbReference type="EMBL" id="AFL48198.1"/>
    </source>
</evidence>
<dbReference type="PANTHER" id="PTHR33407:SF9">
    <property type="entry name" value="PECTATE LYASE F-RELATED"/>
    <property type="match status" value="1"/>
</dbReference>
<evidence type="ECO:0000256" key="5">
    <source>
        <dbReference type="ARBA" id="ARBA00012272"/>
    </source>
</evidence>
<dbReference type="EC" id="4.2.2.2" evidence="5"/>
<dbReference type="InterPro" id="IPR012334">
    <property type="entry name" value="Pectin_lyas_fold"/>
</dbReference>
<protein>
    <recommendedName>
        <fullName evidence="11">Probable pectate lyase F</fullName>
        <ecNumber evidence="5">4.2.2.2</ecNumber>
    </recommendedName>
</protein>
<dbReference type="GO" id="GO:0045490">
    <property type="term" value="P:pectin catabolic process"/>
    <property type="evidence" value="ECO:0007669"/>
    <property type="project" value="TreeGrafter"/>
</dbReference>
<feature type="signal peptide" evidence="12">
    <location>
        <begin position="1"/>
        <end position="22"/>
    </location>
</feature>
<reference evidence="13" key="1">
    <citation type="submission" date="2011-07" db="EMBL/GenBank/DDBJ databases">
        <title>Expression of miRNAs of Ditylenchus destructor in sweet potato improving host resistance to the nematode.</title>
        <authorList>
            <person name="Wei Z."/>
            <person name="Zhang P."/>
        </authorList>
    </citation>
    <scope>NUCLEOTIDE SEQUENCE</scope>
</reference>
<evidence type="ECO:0000256" key="10">
    <source>
        <dbReference type="ARBA" id="ARBA00025679"/>
    </source>
</evidence>
<dbReference type="GO" id="GO:0005576">
    <property type="term" value="C:extracellular region"/>
    <property type="evidence" value="ECO:0007669"/>
    <property type="project" value="UniProtKB-SubCell"/>
</dbReference>
<dbReference type="AlphaFoldDB" id="S4SAT1"/>
<evidence type="ECO:0000256" key="4">
    <source>
        <dbReference type="ARBA" id="ARBA00006463"/>
    </source>
</evidence>
<comment type="function">
    <text evidence="10">Pectinolytic enzyme consist of four classes of enzymes: pectin lyase, polygalacturonase, pectin methylesterase and rhamnogalacturonase. Among pectinolytic enzymes, pectin lyase is the most important in depolymerization of pectin, since it cleaves internal glycosidic bonds of highly methylated pectins. Favors pectate, the anion, over pectin, the methyl ester.</text>
</comment>
<feature type="chain" id="PRO_5004523254" description="Probable pectate lyase F" evidence="12">
    <location>
        <begin position="23"/>
        <end position="266"/>
    </location>
</feature>
<dbReference type="SUPFAM" id="SSF51126">
    <property type="entry name" value="Pectin lyase-like"/>
    <property type="match status" value="1"/>
</dbReference>
<evidence type="ECO:0000256" key="3">
    <source>
        <dbReference type="ARBA" id="ARBA00004613"/>
    </source>
</evidence>
<dbReference type="InterPro" id="IPR011050">
    <property type="entry name" value="Pectin_lyase_fold/virulence"/>
</dbReference>
<keyword evidence="7 12" id="KW-0732">Signal</keyword>
<evidence type="ECO:0000256" key="1">
    <source>
        <dbReference type="ARBA" id="ARBA00000695"/>
    </source>
</evidence>
<keyword evidence="6" id="KW-0964">Secreted</keyword>
<comment type="subcellular location">
    <subcellularLocation>
        <location evidence="3">Secreted</location>
    </subcellularLocation>
</comment>
<dbReference type="GO" id="GO:0030570">
    <property type="term" value="F:pectate lyase activity"/>
    <property type="evidence" value="ECO:0007669"/>
    <property type="project" value="UniProtKB-EC"/>
</dbReference>
<sequence>MKMMVCGLIFFFALFCVHLSVAQFPAWPTPSTTIKVAATIKINSTNSPFDDKNNRYIADFDNDDGSQNETQPRIFEMADGTTIKNVVIGAPAADGIRCRGSCTIDSVWWEDVGEDAATFYGNTSATYLVTSGGAKKAEDKVFQHDGGGTLTIKNFQVEDFGKLYRTCGTCANNSPNLPRHCIIDTIRATGPGRWIAGVNSNYGDSVTLKNIQIVGAVKKICAYYEGNNNGNDNPPILGNFGPTEDGDGKYCIYKKSDIKSTNATSS</sequence>
<evidence type="ECO:0000256" key="9">
    <source>
        <dbReference type="ARBA" id="ARBA00023239"/>
    </source>
</evidence>
<evidence type="ECO:0000256" key="6">
    <source>
        <dbReference type="ARBA" id="ARBA00022525"/>
    </source>
</evidence>
<comment type="catalytic activity">
    <reaction evidence="1">
        <text>Eliminative cleavage of (1-&gt;4)-alpha-D-galacturonan to give oligosaccharides with 4-deoxy-alpha-D-galact-4-enuronosyl groups at their non-reducing ends.</text>
        <dbReference type="EC" id="4.2.2.2"/>
    </reaction>
</comment>
<name>S4SAT1_9BILA</name>
<comment type="cofactor">
    <cofactor evidence="2">
        <name>Ca(2+)</name>
        <dbReference type="ChEBI" id="CHEBI:29108"/>
    </cofactor>
</comment>
<evidence type="ECO:0000256" key="12">
    <source>
        <dbReference type="SAM" id="SignalP"/>
    </source>
</evidence>
<dbReference type="EMBL" id="JN216831">
    <property type="protein sequence ID" value="AFL48198.1"/>
    <property type="molecule type" value="mRNA"/>
</dbReference>
<evidence type="ECO:0000256" key="2">
    <source>
        <dbReference type="ARBA" id="ARBA00001913"/>
    </source>
</evidence>
<comment type="similarity">
    <text evidence="4">Belongs to the polysaccharide lyase 3 family.</text>
</comment>
<dbReference type="InterPro" id="IPR004898">
    <property type="entry name" value="Pectate_lyase_PlyH/PlyE-like"/>
</dbReference>
<dbReference type="Gene3D" id="2.160.20.10">
    <property type="entry name" value="Single-stranded right-handed beta-helix, Pectin lyase-like"/>
    <property type="match status" value="1"/>
</dbReference>
<accession>S4SAT1</accession>
<evidence type="ECO:0000256" key="7">
    <source>
        <dbReference type="ARBA" id="ARBA00022729"/>
    </source>
</evidence>
<evidence type="ECO:0000256" key="11">
    <source>
        <dbReference type="ARBA" id="ARBA00039895"/>
    </source>
</evidence>
<organism evidence="13">
    <name type="scientific">Ditylenchus destructor</name>
    <dbReference type="NCBI Taxonomy" id="166010"/>
    <lineage>
        <taxon>Eukaryota</taxon>
        <taxon>Metazoa</taxon>
        <taxon>Ecdysozoa</taxon>
        <taxon>Nematoda</taxon>
        <taxon>Chromadorea</taxon>
        <taxon>Rhabditida</taxon>
        <taxon>Tylenchina</taxon>
        <taxon>Tylenchomorpha</taxon>
        <taxon>Sphaerularioidea</taxon>
        <taxon>Anguinidae</taxon>
        <taxon>Anguininae</taxon>
        <taxon>Ditylenchus</taxon>
    </lineage>
</organism>